<keyword evidence="1" id="KW-0472">Membrane</keyword>
<evidence type="ECO:0000256" key="1">
    <source>
        <dbReference type="SAM" id="Phobius"/>
    </source>
</evidence>
<dbReference type="GO" id="GO:0016540">
    <property type="term" value="P:protein autoprocessing"/>
    <property type="evidence" value="ECO:0007669"/>
    <property type="project" value="InterPro"/>
</dbReference>
<feature type="signal peptide" evidence="2">
    <location>
        <begin position="1"/>
        <end position="28"/>
    </location>
</feature>
<feature type="chain" id="PRO_5040291330" evidence="2">
    <location>
        <begin position="29"/>
        <end position="446"/>
    </location>
</feature>
<dbReference type="PANTHER" id="PTHR11889:SF31">
    <property type="entry name" value="PROTEIN HEDGEHOG"/>
    <property type="match status" value="1"/>
</dbReference>
<dbReference type="Proteomes" id="UP001153069">
    <property type="component" value="Unassembled WGS sequence"/>
</dbReference>
<dbReference type="SUPFAM" id="SSF51294">
    <property type="entry name" value="Hedgehog/intein (Hint) domain"/>
    <property type="match status" value="1"/>
</dbReference>
<evidence type="ECO:0000256" key="2">
    <source>
        <dbReference type="SAM" id="SignalP"/>
    </source>
</evidence>
<protein>
    <submittedName>
        <fullName evidence="4">Sonic hedgehog protein</fullName>
    </submittedName>
</protein>
<dbReference type="Pfam" id="PF01079">
    <property type="entry name" value="Hint"/>
    <property type="match status" value="1"/>
</dbReference>
<dbReference type="InterPro" id="IPR050387">
    <property type="entry name" value="Hedgehog_Signaling"/>
</dbReference>
<organism evidence="4 5">
    <name type="scientific">Seminavis robusta</name>
    <dbReference type="NCBI Taxonomy" id="568900"/>
    <lineage>
        <taxon>Eukaryota</taxon>
        <taxon>Sar</taxon>
        <taxon>Stramenopiles</taxon>
        <taxon>Ochrophyta</taxon>
        <taxon>Bacillariophyta</taxon>
        <taxon>Bacillariophyceae</taxon>
        <taxon>Bacillariophycidae</taxon>
        <taxon>Naviculales</taxon>
        <taxon>Naviculaceae</taxon>
        <taxon>Seminavis</taxon>
    </lineage>
</organism>
<name>A0A9N8E2H2_9STRA</name>
<comment type="caution">
    <text evidence="4">The sequence shown here is derived from an EMBL/GenBank/DDBJ whole genome shotgun (WGS) entry which is preliminary data.</text>
</comment>
<dbReference type="OrthoDB" id="5212at2759"/>
<feature type="domain" description="Hedgehog protein Hint" evidence="3">
    <location>
        <begin position="148"/>
        <end position="309"/>
    </location>
</feature>
<evidence type="ECO:0000313" key="4">
    <source>
        <dbReference type="EMBL" id="CAB9510499.1"/>
    </source>
</evidence>
<feature type="transmembrane region" description="Helical" evidence="1">
    <location>
        <begin position="378"/>
        <end position="397"/>
    </location>
</feature>
<dbReference type="CDD" id="cd00081">
    <property type="entry name" value="Hint"/>
    <property type="match status" value="1"/>
</dbReference>
<reference evidence="4" key="1">
    <citation type="submission" date="2020-06" db="EMBL/GenBank/DDBJ databases">
        <authorList>
            <consortium name="Plant Systems Biology data submission"/>
        </authorList>
    </citation>
    <scope>NUCLEOTIDE SEQUENCE</scope>
    <source>
        <strain evidence="4">D6</strain>
    </source>
</reference>
<keyword evidence="5" id="KW-1185">Reference proteome</keyword>
<gene>
    <name evidence="4" type="ORF">SEMRO_439_G143190.1</name>
</gene>
<keyword evidence="1" id="KW-1133">Transmembrane helix</keyword>
<dbReference type="Gene3D" id="2.170.16.10">
    <property type="entry name" value="Hedgehog/Intein (Hint) domain"/>
    <property type="match status" value="1"/>
</dbReference>
<keyword evidence="2" id="KW-0732">Signal</keyword>
<dbReference type="PANTHER" id="PTHR11889">
    <property type="entry name" value="HEDGEHOG"/>
    <property type="match status" value="1"/>
</dbReference>
<keyword evidence="1" id="KW-0812">Transmembrane</keyword>
<evidence type="ECO:0000313" key="5">
    <source>
        <dbReference type="Proteomes" id="UP001153069"/>
    </source>
</evidence>
<dbReference type="EMBL" id="CAICTM010000438">
    <property type="protein sequence ID" value="CAB9510499.1"/>
    <property type="molecule type" value="Genomic_DNA"/>
</dbReference>
<proteinExistence type="predicted"/>
<evidence type="ECO:0000259" key="3">
    <source>
        <dbReference type="Pfam" id="PF01079"/>
    </source>
</evidence>
<dbReference type="InterPro" id="IPR036844">
    <property type="entry name" value="Hint_dom_sf"/>
</dbReference>
<dbReference type="InterPro" id="IPR001767">
    <property type="entry name" value="Hedgehog_Hint"/>
</dbReference>
<sequence>MIGINMMGFVRSVLSFLGFLAAIDHVLAQNDVKKINANNVPMFGAPYYHHIPWKEFPEDEGLIADSFREPIVLQPGISIGGQSAKVGVSLVYQLTAGTDSSALCQIMDSSGAVVCSRTFDMDSQHETVTICVTPTAPFSNLVVLCTVSTNNIGCFSEDMTVQVEQRGAVAMKDLSTGDRIMVEPARHDQPPVYQSVYGFGHYHPSVPMEYLQIYTYDSPRTALELSASHLIYAKGHSEPIRADQLQNGDLLLRSSLSDHHRSDYNTTVLYTEIVRIDRANRDGAYLPLTSAGTIVVNGIYTSAYVSISEVAPDIVERLPWFSASEQDLFHWWLAPYRMACLSNNQLCRAVTAFDDEGVLQWLNWGKDLAKFGNRQTPWVQGVGLSVTFAWLLIWIVLEQIFLYRWLQAIMPWLVLASYYAWQRCCCQSPKQTGKSLRQQPPKLKSQ</sequence>
<accession>A0A9N8E2H2</accession>
<dbReference type="AlphaFoldDB" id="A0A9N8E2H2"/>